<dbReference type="PROSITE" id="PS50994">
    <property type="entry name" value="INTEGRASE"/>
    <property type="match status" value="1"/>
</dbReference>
<proteinExistence type="predicted"/>
<reference evidence="3" key="1">
    <citation type="submission" date="2018-05" db="EMBL/GenBank/DDBJ databases">
        <title>Draft genome of Mucuna pruriens seed.</title>
        <authorList>
            <person name="Nnadi N.E."/>
            <person name="Vos R."/>
            <person name="Hasami M.H."/>
            <person name="Devisetty U.K."/>
            <person name="Aguiy J.C."/>
        </authorList>
    </citation>
    <scope>NUCLEOTIDE SEQUENCE [LARGE SCALE GENOMIC DNA]</scope>
    <source>
        <strain evidence="3">JCA_2017</strain>
    </source>
</reference>
<dbReference type="GO" id="GO:0015074">
    <property type="term" value="P:DNA integration"/>
    <property type="evidence" value="ECO:0007669"/>
    <property type="project" value="InterPro"/>
</dbReference>
<dbReference type="GO" id="GO:0003676">
    <property type="term" value="F:nucleic acid binding"/>
    <property type="evidence" value="ECO:0007669"/>
    <property type="project" value="InterPro"/>
</dbReference>
<evidence type="ECO:0000313" key="3">
    <source>
        <dbReference type="EMBL" id="RDX89615.1"/>
    </source>
</evidence>
<dbReference type="PANTHER" id="PTHR48475:SF2">
    <property type="entry name" value="RIBONUCLEASE H"/>
    <property type="match status" value="1"/>
</dbReference>
<dbReference type="SUPFAM" id="SSF53098">
    <property type="entry name" value="Ribonuclease H-like"/>
    <property type="match status" value="1"/>
</dbReference>
<evidence type="ECO:0000259" key="2">
    <source>
        <dbReference type="PROSITE" id="PS50994"/>
    </source>
</evidence>
<gene>
    <name evidence="3" type="ORF">CR513_28639</name>
</gene>
<dbReference type="InterPro" id="IPR012337">
    <property type="entry name" value="RNaseH-like_sf"/>
</dbReference>
<sequence>MEMAYMPLRSTIHDTQSIVEFCSQLGIKHSFTSIKHPQTNGQVESANKMVLKGLRKILEEVKWRWTEELLQVLWSYHTSHLATQETYIRGGCSDPGGDRGIMHSNSFLPAFPKQGGNKGKPRFATGGSSSSSRKG</sequence>
<accession>A0A371GGC0</accession>
<dbReference type="PANTHER" id="PTHR48475">
    <property type="entry name" value="RIBONUCLEASE H"/>
    <property type="match status" value="1"/>
</dbReference>
<organism evidence="3 4">
    <name type="scientific">Mucuna pruriens</name>
    <name type="common">Velvet bean</name>
    <name type="synonym">Dolichos pruriens</name>
    <dbReference type="NCBI Taxonomy" id="157652"/>
    <lineage>
        <taxon>Eukaryota</taxon>
        <taxon>Viridiplantae</taxon>
        <taxon>Streptophyta</taxon>
        <taxon>Embryophyta</taxon>
        <taxon>Tracheophyta</taxon>
        <taxon>Spermatophyta</taxon>
        <taxon>Magnoliopsida</taxon>
        <taxon>eudicotyledons</taxon>
        <taxon>Gunneridae</taxon>
        <taxon>Pentapetalae</taxon>
        <taxon>rosids</taxon>
        <taxon>fabids</taxon>
        <taxon>Fabales</taxon>
        <taxon>Fabaceae</taxon>
        <taxon>Papilionoideae</taxon>
        <taxon>50 kb inversion clade</taxon>
        <taxon>NPAAA clade</taxon>
        <taxon>indigoferoid/millettioid clade</taxon>
        <taxon>Phaseoleae</taxon>
        <taxon>Mucuna</taxon>
    </lineage>
</organism>
<protein>
    <recommendedName>
        <fullName evidence="2">Integrase catalytic domain-containing protein</fullName>
    </recommendedName>
</protein>
<feature type="non-terminal residue" evidence="3">
    <location>
        <position position="1"/>
    </location>
</feature>
<comment type="caution">
    <text evidence="3">The sequence shown here is derived from an EMBL/GenBank/DDBJ whole genome shotgun (WGS) entry which is preliminary data.</text>
</comment>
<evidence type="ECO:0000313" key="4">
    <source>
        <dbReference type="Proteomes" id="UP000257109"/>
    </source>
</evidence>
<dbReference type="InterPro" id="IPR001584">
    <property type="entry name" value="Integrase_cat-core"/>
</dbReference>
<dbReference type="Gene3D" id="3.30.420.10">
    <property type="entry name" value="Ribonuclease H-like superfamily/Ribonuclease H"/>
    <property type="match status" value="1"/>
</dbReference>
<evidence type="ECO:0000256" key="1">
    <source>
        <dbReference type="SAM" id="MobiDB-lite"/>
    </source>
</evidence>
<feature type="region of interest" description="Disordered" evidence="1">
    <location>
        <begin position="98"/>
        <end position="135"/>
    </location>
</feature>
<dbReference type="OrthoDB" id="1739513at2759"/>
<keyword evidence="4" id="KW-1185">Reference proteome</keyword>
<dbReference type="EMBL" id="QJKJ01005623">
    <property type="protein sequence ID" value="RDX89615.1"/>
    <property type="molecule type" value="Genomic_DNA"/>
</dbReference>
<dbReference type="AlphaFoldDB" id="A0A371GGC0"/>
<dbReference type="Proteomes" id="UP000257109">
    <property type="component" value="Unassembled WGS sequence"/>
</dbReference>
<dbReference type="InterPro" id="IPR036397">
    <property type="entry name" value="RNaseH_sf"/>
</dbReference>
<name>A0A371GGC0_MUCPR</name>
<feature type="domain" description="Integrase catalytic" evidence="2">
    <location>
        <begin position="1"/>
        <end position="73"/>
    </location>
</feature>
<feature type="compositionally biased region" description="Polar residues" evidence="1">
    <location>
        <begin position="126"/>
        <end position="135"/>
    </location>
</feature>